<keyword evidence="6 7" id="KW-0961">Cell wall biogenesis/degradation</keyword>
<dbReference type="Gene3D" id="2.40.440.10">
    <property type="entry name" value="L,D-transpeptidase catalytic domain-like"/>
    <property type="match status" value="1"/>
</dbReference>
<dbReference type="InterPro" id="IPR038063">
    <property type="entry name" value="Transpep_catalytic_dom"/>
</dbReference>
<feature type="domain" description="L,D-TPase catalytic" evidence="9">
    <location>
        <begin position="232"/>
        <end position="357"/>
    </location>
</feature>
<dbReference type="InterPro" id="IPR041280">
    <property type="entry name" value="Big_10"/>
</dbReference>
<dbReference type="Pfam" id="PF03734">
    <property type="entry name" value="YkuD"/>
    <property type="match status" value="1"/>
</dbReference>
<reference evidence="10 11" key="1">
    <citation type="submission" date="2024-06" db="EMBL/GenBank/DDBJ databases">
        <title>The Natural Products Discovery Center: Release of the First 8490 Sequenced Strains for Exploring Actinobacteria Biosynthetic Diversity.</title>
        <authorList>
            <person name="Kalkreuter E."/>
            <person name="Kautsar S.A."/>
            <person name="Yang D."/>
            <person name="Bader C.D."/>
            <person name="Teijaro C.N."/>
            <person name="Fluegel L."/>
            <person name="Davis C.M."/>
            <person name="Simpson J.R."/>
            <person name="Lauterbach L."/>
            <person name="Steele A.D."/>
            <person name="Gui C."/>
            <person name="Meng S."/>
            <person name="Li G."/>
            <person name="Viehrig K."/>
            <person name="Ye F."/>
            <person name="Su P."/>
            <person name="Kiefer A.F."/>
            <person name="Nichols A."/>
            <person name="Cepeda A.J."/>
            <person name="Yan W."/>
            <person name="Fan B."/>
            <person name="Jiang Y."/>
            <person name="Adhikari A."/>
            <person name="Zheng C.-J."/>
            <person name="Schuster L."/>
            <person name="Cowan T.M."/>
            <person name="Smanski M.J."/>
            <person name="Chevrette M.G."/>
            <person name="De Carvalho L.P.S."/>
            <person name="Shen B."/>
        </authorList>
    </citation>
    <scope>NUCLEOTIDE SEQUENCE [LARGE SCALE GENOMIC DNA]</scope>
    <source>
        <strain evidence="10 11">NPDC049574</strain>
    </source>
</reference>
<sequence length="404" mass="43299">MRRAATLRVAFLLVCAMAAVSVACGCGPVTAETPAAPPVVKIAPALDSVRARPGRGLVIRATGGMLSEVAALTGGEPVPGRLDAERRVWRSDWTLKPGAEYTVAATATSPGGPATVLAGRFRTRPARETFGLAATAPLPGETVGVGMPVILDFDRPIEDKAAVERALEVRSGHPAEGAWHWAGDTRVIYRTRRFWTPRQRVTVTAHLAGVHAADGVHGAVDSTFVFTVGRAQTSVVDTRTHRMTVERDGRTAQRMAISAGMATTREYTTTSGVHLTMDKGDPVRMISPGREKGDPGFYDLLIEHAVRISDSGEYIHAKDNVWAQGRRNVSHGCVNARPDQAAWFYASSLRGDPVTITGTGRELAWDNGWGFWQLTWERWIEGSALRAADAAGERVPPGLTPGLG</sequence>
<evidence type="ECO:0000256" key="4">
    <source>
        <dbReference type="ARBA" id="ARBA00022984"/>
    </source>
</evidence>
<organism evidence="10 11">
    <name type="scientific">Nonomuraea bangladeshensis</name>
    <dbReference type="NCBI Taxonomy" id="404385"/>
    <lineage>
        <taxon>Bacteria</taxon>
        <taxon>Bacillati</taxon>
        <taxon>Actinomycetota</taxon>
        <taxon>Actinomycetes</taxon>
        <taxon>Streptosporangiales</taxon>
        <taxon>Streptosporangiaceae</taxon>
        <taxon>Nonomuraea</taxon>
    </lineage>
</organism>
<dbReference type="Gene3D" id="2.60.40.3710">
    <property type="match status" value="1"/>
</dbReference>
<feature type="signal peptide" evidence="8">
    <location>
        <begin position="1"/>
        <end position="31"/>
    </location>
</feature>
<dbReference type="RefSeq" id="WP_364455675.1">
    <property type="nucleotide sequence ID" value="NZ_JBFARM010000008.1"/>
</dbReference>
<dbReference type="InterPro" id="IPR050979">
    <property type="entry name" value="LD-transpeptidase"/>
</dbReference>
<keyword evidence="8" id="KW-0732">Signal</keyword>
<dbReference type="Proteomes" id="UP001552427">
    <property type="component" value="Unassembled WGS sequence"/>
</dbReference>
<keyword evidence="5" id="KW-0012">Acyltransferase</keyword>
<feature type="chain" id="PRO_5047537234" evidence="8">
    <location>
        <begin position="32"/>
        <end position="404"/>
    </location>
</feature>
<comment type="pathway">
    <text evidence="1 7">Cell wall biogenesis; peptidoglycan biosynthesis.</text>
</comment>
<accession>A0ABV3HAE0</accession>
<evidence type="ECO:0000313" key="11">
    <source>
        <dbReference type="Proteomes" id="UP001552427"/>
    </source>
</evidence>
<evidence type="ECO:0000256" key="6">
    <source>
        <dbReference type="ARBA" id="ARBA00023316"/>
    </source>
</evidence>
<dbReference type="CDD" id="cd16913">
    <property type="entry name" value="YkuD_like"/>
    <property type="match status" value="1"/>
</dbReference>
<dbReference type="SUPFAM" id="SSF141523">
    <property type="entry name" value="L,D-transpeptidase catalytic domain-like"/>
    <property type="match status" value="1"/>
</dbReference>
<evidence type="ECO:0000259" key="9">
    <source>
        <dbReference type="PROSITE" id="PS52029"/>
    </source>
</evidence>
<dbReference type="PROSITE" id="PS52029">
    <property type="entry name" value="LD_TPASE"/>
    <property type="match status" value="1"/>
</dbReference>
<evidence type="ECO:0000256" key="8">
    <source>
        <dbReference type="SAM" id="SignalP"/>
    </source>
</evidence>
<evidence type="ECO:0000313" key="10">
    <source>
        <dbReference type="EMBL" id="MEV4289474.1"/>
    </source>
</evidence>
<keyword evidence="4 7" id="KW-0573">Peptidoglycan synthesis</keyword>
<name>A0ABV3HAE0_9ACTN</name>
<feature type="active site" description="Proton donor/acceptor" evidence="7">
    <location>
        <position position="316"/>
    </location>
</feature>
<dbReference type="PROSITE" id="PS51257">
    <property type="entry name" value="PROKAR_LIPOPROTEIN"/>
    <property type="match status" value="1"/>
</dbReference>
<keyword evidence="11" id="KW-1185">Reference proteome</keyword>
<keyword evidence="3 7" id="KW-0133">Cell shape</keyword>
<evidence type="ECO:0000256" key="2">
    <source>
        <dbReference type="ARBA" id="ARBA00022679"/>
    </source>
</evidence>
<dbReference type="Gene3D" id="2.60.40.3780">
    <property type="match status" value="1"/>
</dbReference>
<dbReference type="Pfam" id="PF17964">
    <property type="entry name" value="Big_10"/>
    <property type="match status" value="1"/>
</dbReference>
<gene>
    <name evidence="10" type="ORF">AB0K40_28575</name>
</gene>
<dbReference type="InterPro" id="IPR005490">
    <property type="entry name" value="LD_TPept_cat_dom"/>
</dbReference>
<dbReference type="PANTHER" id="PTHR30582:SF2">
    <property type="entry name" value="L,D-TRANSPEPTIDASE YCIB-RELATED"/>
    <property type="match status" value="1"/>
</dbReference>
<evidence type="ECO:0000256" key="7">
    <source>
        <dbReference type="PROSITE-ProRule" id="PRU01373"/>
    </source>
</evidence>
<evidence type="ECO:0000256" key="3">
    <source>
        <dbReference type="ARBA" id="ARBA00022960"/>
    </source>
</evidence>
<dbReference type="PANTHER" id="PTHR30582">
    <property type="entry name" value="L,D-TRANSPEPTIDASE"/>
    <property type="match status" value="1"/>
</dbReference>
<evidence type="ECO:0000256" key="5">
    <source>
        <dbReference type="ARBA" id="ARBA00023315"/>
    </source>
</evidence>
<dbReference type="CDD" id="cd13432">
    <property type="entry name" value="LDT_IgD_like_2"/>
    <property type="match status" value="1"/>
</dbReference>
<feature type="active site" description="Nucleophile" evidence="7">
    <location>
        <position position="333"/>
    </location>
</feature>
<comment type="caution">
    <text evidence="10">The sequence shown here is derived from an EMBL/GenBank/DDBJ whole genome shotgun (WGS) entry which is preliminary data.</text>
</comment>
<keyword evidence="2" id="KW-0808">Transferase</keyword>
<protein>
    <submittedName>
        <fullName evidence="10">Ig-like domain-containing protein</fullName>
    </submittedName>
</protein>
<proteinExistence type="predicted"/>
<evidence type="ECO:0000256" key="1">
    <source>
        <dbReference type="ARBA" id="ARBA00004752"/>
    </source>
</evidence>
<dbReference type="EMBL" id="JBFARM010000008">
    <property type="protein sequence ID" value="MEV4289474.1"/>
    <property type="molecule type" value="Genomic_DNA"/>
</dbReference>